<evidence type="ECO:0000256" key="4">
    <source>
        <dbReference type="ARBA" id="ARBA00022989"/>
    </source>
</evidence>
<organism evidence="8 9">
    <name type="scientific">Kribbella albertanoniae</name>
    <dbReference type="NCBI Taxonomy" id="1266829"/>
    <lineage>
        <taxon>Bacteria</taxon>
        <taxon>Bacillati</taxon>
        <taxon>Actinomycetota</taxon>
        <taxon>Actinomycetes</taxon>
        <taxon>Propionibacteriales</taxon>
        <taxon>Kribbellaceae</taxon>
        <taxon>Kribbella</taxon>
    </lineage>
</organism>
<evidence type="ECO:0000256" key="3">
    <source>
        <dbReference type="ARBA" id="ARBA00022692"/>
    </source>
</evidence>
<dbReference type="EMBL" id="SMKA01000114">
    <property type="protein sequence ID" value="TDC26078.1"/>
    <property type="molecule type" value="Genomic_DNA"/>
</dbReference>
<comment type="caution">
    <text evidence="8">The sequence shown here is derived from an EMBL/GenBank/DDBJ whole genome shotgun (WGS) entry which is preliminary data.</text>
</comment>
<dbReference type="Gene3D" id="1.10.3730.20">
    <property type="match status" value="2"/>
</dbReference>
<feature type="transmembrane region" description="Helical" evidence="6">
    <location>
        <begin position="175"/>
        <end position="194"/>
    </location>
</feature>
<dbReference type="InterPro" id="IPR000620">
    <property type="entry name" value="EamA_dom"/>
</dbReference>
<comment type="similarity">
    <text evidence="2">Belongs to the EamA transporter family.</text>
</comment>
<feature type="transmembrane region" description="Helical" evidence="6">
    <location>
        <begin position="233"/>
        <end position="256"/>
    </location>
</feature>
<feature type="transmembrane region" description="Helical" evidence="6">
    <location>
        <begin position="262"/>
        <end position="281"/>
    </location>
</feature>
<dbReference type="OrthoDB" id="5430053at2"/>
<feature type="transmembrane region" description="Helical" evidence="6">
    <location>
        <begin position="206"/>
        <end position="226"/>
    </location>
</feature>
<evidence type="ECO:0000256" key="5">
    <source>
        <dbReference type="ARBA" id="ARBA00023136"/>
    </source>
</evidence>
<evidence type="ECO:0000313" key="8">
    <source>
        <dbReference type="EMBL" id="TDC26078.1"/>
    </source>
</evidence>
<feature type="transmembrane region" description="Helical" evidence="6">
    <location>
        <begin position="143"/>
        <end position="163"/>
    </location>
</feature>
<dbReference type="PANTHER" id="PTHR32322:SF2">
    <property type="entry name" value="EAMA DOMAIN-CONTAINING PROTEIN"/>
    <property type="match status" value="1"/>
</dbReference>
<dbReference type="InterPro" id="IPR037185">
    <property type="entry name" value="EmrE-like"/>
</dbReference>
<feature type="domain" description="EamA" evidence="7">
    <location>
        <begin position="7"/>
        <end position="134"/>
    </location>
</feature>
<gene>
    <name evidence="8" type="ORF">E1261_23195</name>
</gene>
<keyword evidence="3 6" id="KW-0812">Transmembrane</keyword>
<evidence type="ECO:0000256" key="6">
    <source>
        <dbReference type="SAM" id="Phobius"/>
    </source>
</evidence>
<proteinExistence type="inferred from homology"/>
<dbReference type="InterPro" id="IPR050638">
    <property type="entry name" value="AA-Vitamin_Transporters"/>
</dbReference>
<dbReference type="Pfam" id="PF00892">
    <property type="entry name" value="EamA"/>
    <property type="match status" value="2"/>
</dbReference>
<feature type="transmembrane region" description="Helical" evidence="6">
    <location>
        <begin position="65"/>
        <end position="84"/>
    </location>
</feature>
<feature type="domain" description="EamA" evidence="7">
    <location>
        <begin position="145"/>
        <end position="275"/>
    </location>
</feature>
<comment type="subcellular location">
    <subcellularLocation>
        <location evidence="1">Membrane</location>
        <topology evidence="1">Multi-pass membrane protein</topology>
    </subcellularLocation>
</comment>
<dbReference type="Proteomes" id="UP000295075">
    <property type="component" value="Unassembled WGS sequence"/>
</dbReference>
<evidence type="ECO:0000259" key="7">
    <source>
        <dbReference type="Pfam" id="PF00892"/>
    </source>
</evidence>
<dbReference type="GO" id="GO:0016020">
    <property type="term" value="C:membrane"/>
    <property type="evidence" value="ECO:0007669"/>
    <property type="project" value="UniProtKB-SubCell"/>
</dbReference>
<keyword evidence="4 6" id="KW-1133">Transmembrane helix</keyword>
<dbReference type="AlphaFoldDB" id="A0A4R4PUL2"/>
<dbReference type="PANTHER" id="PTHR32322">
    <property type="entry name" value="INNER MEMBRANE TRANSPORTER"/>
    <property type="match status" value="1"/>
</dbReference>
<accession>A0A4R4PUL2</accession>
<keyword evidence="9" id="KW-1185">Reference proteome</keyword>
<dbReference type="SUPFAM" id="SSF103481">
    <property type="entry name" value="Multidrug resistance efflux transporter EmrE"/>
    <property type="match status" value="2"/>
</dbReference>
<reference evidence="8 9" key="1">
    <citation type="submission" date="2019-03" db="EMBL/GenBank/DDBJ databases">
        <title>Draft genome sequences of novel Actinobacteria.</title>
        <authorList>
            <person name="Sahin N."/>
            <person name="Ay H."/>
            <person name="Saygin H."/>
        </authorList>
    </citation>
    <scope>NUCLEOTIDE SEQUENCE [LARGE SCALE GENOMIC DNA]</scope>
    <source>
        <strain evidence="8 9">JCM 30547</strain>
    </source>
</reference>
<evidence type="ECO:0000313" key="9">
    <source>
        <dbReference type="Proteomes" id="UP000295075"/>
    </source>
</evidence>
<keyword evidence="5 6" id="KW-0472">Membrane</keyword>
<feature type="transmembrane region" description="Helical" evidence="6">
    <location>
        <begin position="35"/>
        <end position="53"/>
    </location>
</feature>
<name>A0A4R4PUL2_9ACTN</name>
<feature type="transmembrane region" description="Helical" evidence="6">
    <location>
        <begin position="118"/>
        <end position="137"/>
    </location>
</feature>
<feature type="transmembrane region" description="Helical" evidence="6">
    <location>
        <begin position="90"/>
        <end position="111"/>
    </location>
</feature>
<evidence type="ECO:0000256" key="1">
    <source>
        <dbReference type="ARBA" id="ARBA00004141"/>
    </source>
</evidence>
<sequence length="296" mass="30713">MENTYRWALVTAIAPVARGTNYFVTHEYLPAGYPLYGAVFRALPAGLLLLAIARRLPQGVWWWRSLLLGVCNMGAFFALIYLAAQLLPVSVAATIMSAAPMTMALFAWALLSERPAAAVLVGTVAGFAGVCLLLGGGATSVNLGGVAASVAALTMSSCGYVLAKKWGRADGPLATTSWQLIAGGLVLIPFALVFEGRPPTLDLPAVAGFAYVGLVATALAFTAWFTGLRHLDAATVGLIGLLNPVTGVLLGLLFSAESLTPRQVLGLALVLAGIAVGQIRIRPRRAAAGLPSCTRP</sequence>
<evidence type="ECO:0000256" key="2">
    <source>
        <dbReference type="ARBA" id="ARBA00007362"/>
    </source>
</evidence>
<protein>
    <submittedName>
        <fullName evidence="8">EamA family transporter</fullName>
    </submittedName>
</protein>
<dbReference type="RefSeq" id="WP_132409818.1">
    <property type="nucleotide sequence ID" value="NZ_SMKA01000114.1"/>
</dbReference>